<dbReference type="Proteomes" id="UP000053127">
    <property type="component" value="Unassembled WGS sequence"/>
</dbReference>
<protein>
    <submittedName>
        <fullName evidence="2">Uncharacterized protein</fullName>
    </submittedName>
</protein>
<feature type="signal peptide" evidence="1">
    <location>
        <begin position="1"/>
        <end position="22"/>
    </location>
</feature>
<keyword evidence="1" id="KW-0732">Signal</keyword>
<organism evidence="2 3">
    <name type="scientific">Streptomyces yokosukanensis</name>
    <dbReference type="NCBI Taxonomy" id="67386"/>
    <lineage>
        <taxon>Bacteria</taxon>
        <taxon>Bacillati</taxon>
        <taxon>Actinomycetota</taxon>
        <taxon>Actinomycetes</taxon>
        <taxon>Kitasatosporales</taxon>
        <taxon>Streptomycetaceae</taxon>
        <taxon>Streptomyces</taxon>
    </lineage>
</organism>
<dbReference type="AlphaFoldDB" id="A0A101NI64"/>
<comment type="caution">
    <text evidence="2">The sequence shown here is derived from an EMBL/GenBank/DDBJ whole genome shotgun (WGS) entry which is preliminary data.</text>
</comment>
<feature type="chain" id="PRO_5007101550" evidence="1">
    <location>
        <begin position="23"/>
        <end position="151"/>
    </location>
</feature>
<evidence type="ECO:0000256" key="1">
    <source>
        <dbReference type="SAM" id="SignalP"/>
    </source>
</evidence>
<name>A0A101NI64_9ACTN</name>
<evidence type="ECO:0000313" key="3">
    <source>
        <dbReference type="Proteomes" id="UP000053127"/>
    </source>
</evidence>
<gene>
    <name evidence="2" type="ORF">AQI95_43810</name>
</gene>
<reference evidence="2 3" key="1">
    <citation type="submission" date="2015-10" db="EMBL/GenBank/DDBJ databases">
        <title>Draft genome sequence of Streptomyces yokosukanensis DSM 40224, type strain for the species Streptomyces yokosukanensis.</title>
        <authorList>
            <person name="Ruckert C."/>
            <person name="Winkler A."/>
            <person name="Kalinowski J."/>
            <person name="Kampfer P."/>
            <person name="Glaeser S."/>
        </authorList>
    </citation>
    <scope>NUCLEOTIDE SEQUENCE [LARGE SCALE GENOMIC DNA]</scope>
    <source>
        <strain evidence="2 3">DSM 40224</strain>
    </source>
</reference>
<keyword evidence="3" id="KW-1185">Reference proteome</keyword>
<proteinExistence type="predicted"/>
<sequence>MLLGASLLVAVALSASATAASAAPVRGPGPEKACSIEDFRTDDGWKQMSSKVELCASTDGKKLNYGLESARCFISNPISPWSELPKCSVMWSHLLSVSKNGAPLDVKELRYAGPGTYRFTLRLHVEGHSSNGDVDTWVDGEPTYKLNLTTP</sequence>
<dbReference type="EMBL" id="LMWN01000134">
    <property type="protein sequence ID" value="KUM93630.1"/>
    <property type="molecule type" value="Genomic_DNA"/>
</dbReference>
<evidence type="ECO:0000313" key="2">
    <source>
        <dbReference type="EMBL" id="KUM93630.1"/>
    </source>
</evidence>
<accession>A0A101NI64</accession>